<dbReference type="EMBL" id="LWCA01001150">
    <property type="protein sequence ID" value="OAF65782.1"/>
    <property type="molecule type" value="Genomic_DNA"/>
</dbReference>
<proteinExistence type="predicted"/>
<organism evidence="1 2">
    <name type="scientific">Intoshia linei</name>
    <dbReference type="NCBI Taxonomy" id="1819745"/>
    <lineage>
        <taxon>Eukaryota</taxon>
        <taxon>Metazoa</taxon>
        <taxon>Spiralia</taxon>
        <taxon>Lophotrochozoa</taxon>
        <taxon>Mesozoa</taxon>
        <taxon>Orthonectida</taxon>
        <taxon>Rhopaluridae</taxon>
        <taxon>Intoshia</taxon>
    </lineage>
</organism>
<accession>A0A177AW93</accession>
<comment type="caution">
    <text evidence="1">The sequence shown here is derived from an EMBL/GenBank/DDBJ whole genome shotgun (WGS) entry which is preliminary data.</text>
</comment>
<reference evidence="1 2" key="1">
    <citation type="submission" date="2016-04" db="EMBL/GenBank/DDBJ databases">
        <title>The genome of Intoshia linei affirms orthonectids as highly simplified spiralians.</title>
        <authorList>
            <person name="Mikhailov K.V."/>
            <person name="Slusarev G.S."/>
            <person name="Nikitin M.A."/>
            <person name="Logacheva M.D."/>
            <person name="Penin A."/>
            <person name="Aleoshin V."/>
            <person name="Panchin Y.V."/>
        </authorList>
    </citation>
    <scope>NUCLEOTIDE SEQUENCE [LARGE SCALE GENOMIC DNA]</scope>
    <source>
        <strain evidence="1">Intl2013</strain>
        <tissue evidence="1">Whole animal</tissue>
    </source>
</reference>
<dbReference type="Proteomes" id="UP000078046">
    <property type="component" value="Unassembled WGS sequence"/>
</dbReference>
<protein>
    <submittedName>
        <fullName evidence="1">Uncharacterized protein</fullName>
    </submittedName>
</protein>
<dbReference type="AlphaFoldDB" id="A0A177AW93"/>
<keyword evidence="2" id="KW-1185">Reference proteome</keyword>
<gene>
    <name evidence="1" type="ORF">A3Q56_06502</name>
</gene>
<evidence type="ECO:0000313" key="1">
    <source>
        <dbReference type="EMBL" id="OAF65782.1"/>
    </source>
</evidence>
<sequence>METEEIKVHTGYGNKYVSNINHKTTVEHIIAAILSQCQKNCQNVQNYLLCLSSKCKCKIKCNMIKKGTTHYKLLKGDILLQDALNNYRKYSLENCDGYNKYNLSLKKVNCKEPTIREKYKTLFIKNIIKQNVKLLKIEDGLNNVEFNENNLITKKHKKLLKNNAKNYTDKIYNKNLNMKSKVKRKYKIYSNTSNSNLNSEFDDNVINDKSCSSSSNSFDSSASSKLFDVMNNYRKNNFQKNPTMNNYKNQYPNNYQSDNNVASNEYEVVLDERTNALIKKKSLLIKNPSIAKITPSTPRQMRHTNYTCMCKSKQLKQNKKIQSNPTNDNYTLNKMNNNSKKSYKIHNIPECLHTPKNTIDGLENLFDRKTHHLLDEIEKVNKNITQIDQTILLKCIKINNLTEIIENGNIYKNHGISLQIKNLINKFDESAILKIKLRKLLNENEKIDTEISKILHYDKTCSFDINLNVDKFNFKNLSKMNNFVSNSESDLTQKPKKCSPIQREIFTDTTMGTRLFQNTFLQDGKLQKFPKISFNNILNQKCNKKENRMLVKSQSLSNLKLYLKFDKEYIYDLGSDNVIKRHCKNYTKNVSNSVDNLCKKKDYVFQSIEKSRCQEIKNIPPADMYIKSLFRYKRYKQYNQYNQLAKYSQIHIGTLV</sequence>
<name>A0A177AW93_9BILA</name>
<evidence type="ECO:0000313" key="2">
    <source>
        <dbReference type="Proteomes" id="UP000078046"/>
    </source>
</evidence>